<dbReference type="Pfam" id="PF18545">
    <property type="entry name" value="HalOD1"/>
    <property type="match status" value="1"/>
</dbReference>
<proteinExistence type="predicted"/>
<comment type="caution">
    <text evidence="3">The sequence shown here is derived from an EMBL/GenBank/DDBJ whole genome shotgun (WGS) entry which is preliminary data.</text>
</comment>
<dbReference type="Proteomes" id="UP000546257">
    <property type="component" value="Unassembled WGS sequence"/>
</dbReference>
<reference evidence="3 4" key="1">
    <citation type="submission" date="2020-08" db="EMBL/GenBank/DDBJ databases">
        <authorList>
            <person name="Seo M.-J."/>
        </authorList>
    </citation>
    <scope>NUCLEOTIDE SEQUENCE [LARGE SCALE GENOMIC DNA]</scope>
    <source>
        <strain evidence="3 4">MBLA0160</strain>
    </source>
</reference>
<keyword evidence="4" id="KW-1185">Reference proteome</keyword>
<evidence type="ECO:0000313" key="3">
    <source>
        <dbReference type="EMBL" id="MBB6645019.1"/>
    </source>
</evidence>
<feature type="domain" description="Halobacterial output" evidence="2">
    <location>
        <begin position="82"/>
        <end position="153"/>
    </location>
</feature>
<evidence type="ECO:0000256" key="1">
    <source>
        <dbReference type="SAM" id="MobiDB-lite"/>
    </source>
</evidence>
<evidence type="ECO:0000313" key="4">
    <source>
        <dbReference type="Proteomes" id="UP000546257"/>
    </source>
</evidence>
<accession>A0A7J9SFX6</accession>
<dbReference type="InterPro" id="IPR040624">
    <property type="entry name" value="HalOD1"/>
</dbReference>
<name>A0A7J9SFX6_9EURY</name>
<protein>
    <recommendedName>
        <fullName evidence="2">Halobacterial output domain-containing protein</fullName>
    </recommendedName>
</protein>
<sequence length="158" mass="17157">MSPAVQERIREEVPGANLFESLWVWSDTPAGRLAMIDDGTEDPKRRVQHDASTAWTDTADEPTRRRTDAMTEPIRTRYEWSSTDPATAVIESVAAATGCDPVTIGPLHDSVDPDALDALIRSDGATDTDTVTVSLYFEGRRVTVHSTGEVIVQAGGDD</sequence>
<evidence type="ECO:0000259" key="2">
    <source>
        <dbReference type="Pfam" id="PF18545"/>
    </source>
</evidence>
<organism evidence="3 4">
    <name type="scientific">Halobellus ruber</name>
    <dbReference type="NCBI Taxonomy" id="2761102"/>
    <lineage>
        <taxon>Archaea</taxon>
        <taxon>Methanobacteriati</taxon>
        <taxon>Methanobacteriota</taxon>
        <taxon>Stenosarchaea group</taxon>
        <taxon>Halobacteria</taxon>
        <taxon>Halobacteriales</taxon>
        <taxon>Haloferacaceae</taxon>
        <taxon>Halobellus</taxon>
    </lineage>
</organism>
<dbReference type="EMBL" id="JACKXD010000001">
    <property type="protein sequence ID" value="MBB6645019.1"/>
    <property type="molecule type" value="Genomic_DNA"/>
</dbReference>
<dbReference type="AlphaFoldDB" id="A0A7J9SFX6"/>
<gene>
    <name evidence="3" type="ORF">H5V44_01665</name>
</gene>
<feature type="compositionally biased region" description="Basic and acidic residues" evidence="1">
    <location>
        <begin position="61"/>
        <end position="70"/>
    </location>
</feature>
<feature type="region of interest" description="Disordered" evidence="1">
    <location>
        <begin position="37"/>
        <end position="70"/>
    </location>
</feature>